<comment type="function">
    <text evidence="1">Resistance to tetracycline by an active tetracycline efflux. This is an energy-dependent process that decreases the accumulation of the antibiotic in whole cells. This protein functions as a metal-tetracycline/H(+) antiporter.</text>
</comment>
<feature type="transmembrane region" description="Helical" evidence="13">
    <location>
        <begin position="206"/>
        <end position="225"/>
    </location>
</feature>
<feature type="transmembrane region" description="Helical" evidence="13">
    <location>
        <begin position="86"/>
        <end position="105"/>
    </location>
</feature>
<keyword evidence="16" id="KW-1185">Reference proteome</keyword>
<dbReference type="InterPro" id="IPR036259">
    <property type="entry name" value="MFS_trans_sf"/>
</dbReference>
<gene>
    <name evidence="15" type="ORF">EV665_14210</name>
</gene>
<evidence type="ECO:0000256" key="9">
    <source>
        <dbReference type="ARBA" id="ARBA00023065"/>
    </source>
</evidence>
<feature type="transmembrane region" description="Helical" evidence="13">
    <location>
        <begin position="309"/>
        <end position="328"/>
    </location>
</feature>
<feature type="transmembrane region" description="Helical" evidence="13">
    <location>
        <begin position="276"/>
        <end position="297"/>
    </location>
</feature>
<keyword evidence="5" id="KW-1003">Cell membrane</keyword>
<evidence type="ECO:0000256" key="13">
    <source>
        <dbReference type="SAM" id="Phobius"/>
    </source>
</evidence>
<evidence type="ECO:0000313" key="16">
    <source>
        <dbReference type="Proteomes" id="UP000295351"/>
    </source>
</evidence>
<keyword evidence="4" id="KW-0050">Antiport</keyword>
<dbReference type="Pfam" id="PF07690">
    <property type="entry name" value="MFS_1"/>
    <property type="match status" value="2"/>
</dbReference>
<feature type="transmembrane region" description="Helical" evidence="13">
    <location>
        <begin position="363"/>
        <end position="380"/>
    </location>
</feature>
<feature type="transmembrane region" description="Helical" evidence="13">
    <location>
        <begin position="19"/>
        <end position="41"/>
    </location>
</feature>
<proteinExistence type="inferred from homology"/>
<reference evidence="15 16" key="1">
    <citation type="submission" date="2019-03" db="EMBL/GenBank/DDBJ databases">
        <title>Genomic Encyclopedia of Type Strains, Phase IV (KMG-IV): sequencing the most valuable type-strain genomes for metagenomic binning, comparative biology and taxonomic classification.</title>
        <authorList>
            <person name="Goeker M."/>
        </authorList>
    </citation>
    <scope>NUCLEOTIDE SEQUENCE [LARGE SCALE GENOMIC DNA]</scope>
    <source>
        <strain evidence="15 16">DSM 18401</strain>
    </source>
</reference>
<accession>A0A4V2RFN7</accession>
<keyword evidence="10 13" id="KW-0472">Membrane</keyword>
<dbReference type="PROSITE" id="PS50850">
    <property type="entry name" value="MFS"/>
    <property type="match status" value="1"/>
</dbReference>
<dbReference type="GO" id="GO:1902600">
    <property type="term" value="P:proton transmembrane transport"/>
    <property type="evidence" value="ECO:0007669"/>
    <property type="project" value="UniProtKB-KW"/>
</dbReference>
<dbReference type="AlphaFoldDB" id="A0A4V2RFN7"/>
<dbReference type="EMBL" id="SLVX01000042">
    <property type="protein sequence ID" value="TCN33370.1"/>
    <property type="molecule type" value="Genomic_DNA"/>
</dbReference>
<evidence type="ECO:0000256" key="6">
    <source>
        <dbReference type="ARBA" id="ARBA00022692"/>
    </source>
</evidence>
<evidence type="ECO:0000256" key="7">
    <source>
        <dbReference type="ARBA" id="ARBA00022781"/>
    </source>
</evidence>
<evidence type="ECO:0000256" key="10">
    <source>
        <dbReference type="ARBA" id="ARBA00023136"/>
    </source>
</evidence>
<dbReference type="CDD" id="cd17321">
    <property type="entry name" value="MFS_MMR_MDR_like"/>
    <property type="match status" value="1"/>
</dbReference>
<dbReference type="RefSeq" id="WP_133036972.1">
    <property type="nucleotide sequence ID" value="NZ_BAABEI010000004.1"/>
</dbReference>
<dbReference type="PRINTS" id="PR01036">
    <property type="entry name" value="TCRTETB"/>
</dbReference>
<evidence type="ECO:0000256" key="5">
    <source>
        <dbReference type="ARBA" id="ARBA00022475"/>
    </source>
</evidence>
<keyword evidence="6 13" id="KW-0812">Transmembrane</keyword>
<protein>
    <recommendedName>
        <fullName evidence="12">Tetracycline resistance protein</fullName>
    </recommendedName>
</protein>
<dbReference type="InterPro" id="IPR020846">
    <property type="entry name" value="MFS_dom"/>
</dbReference>
<evidence type="ECO:0000256" key="4">
    <source>
        <dbReference type="ARBA" id="ARBA00022449"/>
    </source>
</evidence>
<evidence type="ECO:0000256" key="2">
    <source>
        <dbReference type="ARBA" id="ARBA00004141"/>
    </source>
</evidence>
<comment type="similarity">
    <text evidence="3">Belongs to the major facilitator superfamily. TCR/Tet family.</text>
</comment>
<keyword evidence="4" id="KW-0813">Transport</keyword>
<name>A0A4V2RFN7_SHIGR</name>
<feature type="transmembrane region" description="Helical" evidence="13">
    <location>
        <begin position="401"/>
        <end position="427"/>
    </location>
</feature>
<feature type="transmembrane region" description="Helical" evidence="13">
    <location>
        <begin position="56"/>
        <end position="74"/>
    </location>
</feature>
<evidence type="ECO:0000256" key="1">
    <source>
        <dbReference type="ARBA" id="ARBA00003279"/>
    </source>
</evidence>
<feature type="domain" description="Major facilitator superfamily (MFS) profile" evidence="14">
    <location>
        <begin position="20"/>
        <end position="472"/>
    </location>
</feature>
<evidence type="ECO:0000256" key="3">
    <source>
        <dbReference type="ARBA" id="ARBA00007520"/>
    </source>
</evidence>
<comment type="caution">
    <text evidence="15">The sequence shown here is derived from an EMBL/GenBank/DDBJ whole genome shotgun (WGS) entry which is preliminary data.</text>
</comment>
<keyword evidence="8 13" id="KW-1133">Transmembrane helix</keyword>
<keyword evidence="9" id="KW-0406">Ion transport</keyword>
<dbReference type="PANTHER" id="PTHR23501">
    <property type="entry name" value="MAJOR FACILITATOR SUPERFAMILY"/>
    <property type="match status" value="1"/>
</dbReference>
<dbReference type="GO" id="GO:0015297">
    <property type="term" value="F:antiporter activity"/>
    <property type="evidence" value="ECO:0007669"/>
    <property type="project" value="UniProtKB-KW"/>
</dbReference>
<feature type="transmembrane region" description="Helical" evidence="13">
    <location>
        <begin position="340"/>
        <end position="357"/>
    </location>
</feature>
<feature type="transmembrane region" description="Helical" evidence="13">
    <location>
        <begin position="111"/>
        <end position="133"/>
    </location>
</feature>
<dbReference type="PANTHER" id="PTHR23501:SF188">
    <property type="entry name" value="TETRACYCLINE RESISTANCE PROTEIN"/>
    <property type="match status" value="1"/>
</dbReference>
<comment type="subcellular location">
    <subcellularLocation>
        <location evidence="2">Membrane</location>
        <topology evidence="2">Multi-pass membrane protein</topology>
    </subcellularLocation>
</comment>
<dbReference type="Gene3D" id="1.20.1250.20">
    <property type="entry name" value="MFS general substrate transporter like domains"/>
    <property type="match status" value="2"/>
</dbReference>
<keyword evidence="11" id="KW-0046">Antibiotic resistance</keyword>
<feature type="transmembrane region" description="Helical" evidence="13">
    <location>
        <begin position="447"/>
        <end position="467"/>
    </location>
</feature>
<sequence>MTEPVTGAPWKEVGATSRFFLPVIAAAVFLSVLSNSMIYVAGADMAEEFAASSAEIAWVFTGFSLAYGIAVPLYGGMSDAFGARRFLLSGLLVFALGGLLCALSQDLVTLIIGRAVQAVGGAAVPALASVVIAKALPAGNRGGAFGLLASSVGIGAAAGPAIGGILTDTMGWRTLFFGSAVLALLLLPFFLHALPRDEGTGERRADLAGGVLLGTAAGALLLAMAEGSAQGLFSPEGMGYLAVSIVAAIAFAWWICRAEHPFVPPSLFANRDYLAIAAMAFLAMGANLSALIFASLLAVREIGLSPGMAGLALTPGAVASALLSPAAGRLSDQYGTRTPTLAGLAVMALALLAISTFGTGNSVLLLALGMIGVSAGFAFVQTPLTNAAANTLRPAELGAGMGVFSGAFFLGGAAGPVLVGGILTARASAGEAYNPFHAFGVAAFSDAFLLLAFAPLAAFAVGFVLLFTKRGRGRDEIDP</sequence>
<dbReference type="Proteomes" id="UP000295351">
    <property type="component" value="Unassembled WGS sequence"/>
</dbReference>
<evidence type="ECO:0000256" key="8">
    <source>
        <dbReference type="ARBA" id="ARBA00022989"/>
    </source>
</evidence>
<feature type="transmembrane region" description="Helical" evidence="13">
    <location>
        <begin position="172"/>
        <end position="194"/>
    </location>
</feature>
<organism evidence="15 16">
    <name type="scientific">Shinella granuli</name>
    <dbReference type="NCBI Taxonomy" id="323621"/>
    <lineage>
        <taxon>Bacteria</taxon>
        <taxon>Pseudomonadati</taxon>
        <taxon>Pseudomonadota</taxon>
        <taxon>Alphaproteobacteria</taxon>
        <taxon>Hyphomicrobiales</taxon>
        <taxon>Rhizobiaceae</taxon>
        <taxon>Shinella</taxon>
    </lineage>
</organism>
<dbReference type="SUPFAM" id="SSF103473">
    <property type="entry name" value="MFS general substrate transporter"/>
    <property type="match status" value="1"/>
</dbReference>
<keyword evidence="7" id="KW-0375">Hydrogen ion transport</keyword>
<dbReference type="GO" id="GO:0005886">
    <property type="term" value="C:plasma membrane"/>
    <property type="evidence" value="ECO:0007669"/>
    <property type="project" value="TreeGrafter"/>
</dbReference>
<evidence type="ECO:0000256" key="11">
    <source>
        <dbReference type="ARBA" id="ARBA00023251"/>
    </source>
</evidence>
<evidence type="ECO:0000259" key="14">
    <source>
        <dbReference type="PROSITE" id="PS50850"/>
    </source>
</evidence>
<evidence type="ECO:0000313" key="15">
    <source>
        <dbReference type="EMBL" id="TCN33370.1"/>
    </source>
</evidence>
<evidence type="ECO:0000256" key="12">
    <source>
        <dbReference type="ARBA" id="ARBA00040630"/>
    </source>
</evidence>
<dbReference type="InterPro" id="IPR011701">
    <property type="entry name" value="MFS"/>
</dbReference>
<feature type="transmembrane region" description="Helical" evidence="13">
    <location>
        <begin position="237"/>
        <end position="256"/>
    </location>
</feature>
<dbReference type="GO" id="GO:0046677">
    <property type="term" value="P:response to antibiotic"/>
    <property type="evidence" value="ECO:0007669"/>
    <property type="project" value="UniProtKB-KW"/>
</dbReference>
<feature type="transmembrane region" description="Helical" evidence="13">
    <location>
        <begin position="145"/>
        <end position="166"/>
    </location>
</feature>